<gene>
    <name evidence="1" type="ORF">SAMN04489757_104163</name>
</gene>
<name>A0A1I5D1D4_9FIRM</name>
<dbReference type="EMBL" id="FOWD01000004">
    <property type="protein sequence ID" value="SFN92691.1"/>
    <property type="molecule type" value="Genomic_DNA"/>
</dbReference>
<accession>A0A1I5D1D4</accession>
<dbReference type="RefSeq" id="WP_091684543.1">
    <property type="nucleotide sequence ID" value="NZ_BAABFM010000079.1"/>
</dbReference>
<evidence type="ECO:0000313" key="1">
    <source>
        <dbReference type="EMBL" id="SFN92691.1"/>
    </source>
</evidence>
<keyword evidence="2" id="KW-1185">Reference proteome</keyword>
<reference evidence="1 2" key="1">
    <citation type="submission" date="2016-10" db="EMBL/GenBank/DDBJ databases">
        <authorList>
            <person name="de Groot N.N."/>
        </authorList>
    </citation>
    <scope>NUCLEOTIDE SEQUENCE [LARGE SCALE GENOMIC DNA]</scope>
    <source>
        <strain evidence="1 2">DSM 1283</strain>
    </source>
</reference>
<dbReference type="Proteomes" id="UP000198806">
    <property type="component" value="Unassembled WGS sequence"/>
</dbReference>
<dbReference type="Gene3D" id="6.10.320.10">
    <property type="match status" value="1"/>
</dbReference>
<dbReference type="AlphaFoldDB" id="A0A1I5D1D4"/>
<sequence>MIKITSAGANKLIRTLEDEKSYILSIENNSKTYIRGEGEEAEIPQYDYEETSKKLNEIDEKVCKIKHAINVFNSTTYLPQLHITIDTALVKMAQLNIRKSILDNMRKHLPKVRITDFMGRMNRGVEYEFVNYDLDKVNNDYKEICEQIIEIQLALDTCNQTITFEIKW</sequence>
<proteinExistence type="predicted"/>
<organism evidence="1 2">
    <name type="scientific">Anaerocolumna aminovalerica</name>
    <dbReference type="NCBI Taxonomy" id="1527"/>
    <lineage>
        <taxon>Bacteria</taxon>
        <taxon>Bacillati</taxon>
        <taxon>Bacillota</taxon>
        <taxon>Clostridia</taxon>
        <taxon>Lachnospirales</taxon>
        <taxon>Lachnospiraceae</taxon>
        <taxon>Anaerocolumna</taxon>
    </lineage>
</organism>
<protein>
    <submittedName>
        <fullName evidence="1">Uncharacterized protein</fullName>
    </submittedName>
</protein>
<dbReference type="OrthoDB" id="1924516at2"/>
<evidence type="ECO:0000313" key="2">
    <source>
        <dbReference type="Proteomes" id="UP000198806"/>
    </source>
</evidence>